<keyword evidence="1" id="KW-0812">Transmembrane</keyword>
<gene>
    <name evidence="3" type="ORF">HLVA_04820</name>
</gene>
<keyword evidence="1" id="KW-1133">Transmembrane helix</keyword>
<dbReference type="SMART" id="SM00267">
    <property type="entry name" value="GGDEF"/>
    <property type="match status" value="1"/>
</dbReference>
<dbReference type="Gene3D" id="3.30.70.270">
    <property type="match status" value="1"/>
</dbReference>
<dbReference type="Pfam" id="PF00990">
    <property type="entry name" value="GGDEF"/>
    <property type="match status" value="1"/>
</dbReference>
<reference evidence="3 4" key="1">
    <citation type="submission" date="2022-11" db="EMBL/GenBank/DDBJ databases">
        <title>Haliovirga abyssi gen. nov., sp. nov., a mesophilic fermentative bacterium isolated from the Iheya North hydrothermal field and the proposal of Haliovirgaceae fam. nov.</title>
        <authorList>
            <person name="Miyazaki U."/>
            <person name="Tame A."/>
            <person name="Miyazaki J."/>
            <person name="Takai K."/>
            <person name="Sawayama S."/>
            <person name="Kitajima M."/>
            <person name="Okamoto A."/>
            <person name="Nakagawa S."/>
        </authorList>
    </citation>
    <scope>NUCLEOTIDE SEQUENCE [LARGE SCALE GENOMIC DNA]</scope>
    <source>
        <strain evidence="3 4">IC12</strain>
    </source>
</reference>
<dbReference type="AlphaFoldDB" id="A0AAU9DCN2"/>
<dbReference type="EMBL" id="AP027059">
    <property type="protein sequence ID" value="BDU49913.1"/>
    <property type="molecule type" value="Genomic_DNA"/>
</dbReference>
<keyword evidence="4" id="KW-1185">Reference proteome</keyword>
<name>A0AAU9DCN2_9FUSO</name>
<dbReference type="InterPro" id="IPR050469">
    <property type="entry name" value="Diguanylate_Cyclase"/>
</dbReference>
<dbReference type="CDD" id="cd01949">
    <property type="entry name" value="GGDEF"/>
    <property type="match status" value="1"/>
</dbReference>
<protein>
    <recommendedName>
        <fullName evidence="2">GGDEF domain-containing protein</fullName>
    </recommendedName>
</protein>
<accession>A0AAU9DCN2</accession>
<dbReference type="PANTHER" id="PTHR45138">
    <property type="entry name" value="REGULATORY COMPONENTS OF SENSORY TRANSDUCTION SYSTEM"/>
    <property type="match status" value="1"/>
</dbReference>
<sequence>MKFHLYKNEYRTILVISIISFIGMMLILMLHLKSMQESISIEESHYFEKIWDDYLKSDSEKTKNIKDDLRFFYFIRDGIYFNEKSKISKEAGKYKCFKFRIQKINRYRLESYLKSKYYKDDIYISVYNKNYKNIFTNSKIKYYDKFLKNLKFKNDFGVVKSFFIFNNEFYVRNYILSLDRNNIIVVDYKVSTSILEEFSNRYNVGLLIEDINNKKIVSSISKNVKYNKKNLKDKWNKGELLKIEGEWYFFKKVSIKNILKKEIGYFVIFDLKKDIKNMRYDLIMRTLIMLALIILVVIIINNANIKLIKDIKEILLYEDMNQNYLKTEGEGLLSIVKNYKNMRDNIEKIITEEVNKKTKEISEVNKELDIENNFLISLIKLKTVEEILYKSYEILHNNCNIKEIRFVSLLKGNEQAASCKIDQEGKIINETVFNREEGKFLEGNISNGSVMSFNLEKTGFVYNFFSTENISGAMLSIIYNYENEDKEKRIEEFASIIALTLKSAKLYEISITDPLTGVNNRSTMNFYLKKLFKKSNRYNKIFSLLMIDIDHFKRINDSYGHLTGDYVLKAITKEIDKVIRDVDSIFRYGGEEFLVAMPETEIKEAVIVADRIRENIEKSKIKLEKFVHEDIRITVSIGAVEYNDKFKTIKDVISESDKKMYEAKKSGRNNVKY</sequence>
<feature type="transmembrane region" description="Helical" evidence="1">
    <location>
        <begin position="282"/>
        <end position="300"/>
    </location>
</feature>
<dbReference type="NCBIfam" id="TIGR00254">
    <property type="entry name" value="GGDEF"/>
    <property type="match status" value="1"/>
</dbReference>
<proteinExistence type="predicted"/>
<evidence type="ECO:0000313" key="4">
    <source>
        <dbReference type="Proteomes" id="UP001321582"/>
    </source>
</evidence>
<evidence type="ECO:0000259" key="2">
    <source>
        <dbReference type="PROSITE" id="PS50887"/>
    </source>
</evidence>
<feature type="domain" description="GGDEF" evidence="2">
    <location>
        <begin position="540"/>
        <end position="673"/>
    </location>
</feature>
<keyword evidence="1" id="KW-0472">Membrane</keyword>
<dbReference type="InterPro" id="IPR043128">
    <property type="entry name" value="Rev_trsase/Diguanyl_cyclase"/>
</dbReference>
<dbReference type="InterPro" id="IPR029787">
    <property type="entry name" value="Nucleotide_cyclase"/>
</dbReference>
<evidence type="ECO:0000313" key="3">
    <source>
        <dbReference type="EMBL" id="BDU49913.1"/>
    </source>
</evidence>
<dbReference type="KEGG" id="haby:HLVA_04820"/>
<dbReference type="FunFam" id="3.30.70.270:FF:000001">
    <property type="entry name" value="Diguanylate cyclase domain protein"/>
    <property type="match status" value="1"/>
</dbReference>
<dbReference type="GO" id="GO:0052621">
    <property type="term" value="F:diguanylate cyclase activity"/>
    <property type="evidence" value="ECO:0007669"/>
    <property type="project" value="TreeGrafter"/>
</dbReference>
<dbReference type="Proteomes" id="UP001321582">
    <property type="component" value="Chromosome"/>
</dbReference>
<evidence type="ECO:0000256" key="1">
    <source>
        <dbReference type="SAM" id="Phobius"/>
    </source>
</evidence>
<dbReference type="PANTHER" id="PTHR45138:SF9">
    <property type="entry name" value="DIGUANYLATE CYCLASE DGCM-RELATED"/>
    <property type="match status" value="1"/>
</dbReference>
<dbReference type="PROSITE" id="PS50887">
    <property type="entry name" value="GGDEF"/>
    <property type="match status" value="1"/>
</dbReference>
<feature type="transmembrane region" description="Helical" evidence="1">
    <location>
        <begin position="12"/>
        <end position="32"/>
    </location>
</feature>
<organism evidence="3 4">
    <name type="scientific">Haliovirga abyssi</name>
    <dbReference type="NCBI Taxonomy" id="2996794"/>
    <lineage>
        <taxon>Bacteria</taxon>
        <taxon>Fusobacteriati</taxon>
        <taxon>Fusobacteriota</taxon>
        <taxon>Fusobacteriia</taxon>
        <taxon>Fusobacteriales</taxon>
        <taxon>Haliovirgaceae</taxon>
        <taxon>Haliovirga</taxon>
    </lineage>
</organism>
<dbReference type="SUPFAM" id="SSF55073">
    <property type="entry name" value="Nucleotide cyclase"/>
    <property type="match status" value="1"/>
</dbReference>
<dbReference type="RefSeq" id="WP_307904853.1">
    <property type="nucleotide sequence ID" value="NZ_AP027059.1"/>
</dbReference>
<dbReference type="InterPro" id="IPR000160">
    <property type="entry name" value="GGDEF_dom"/>
</dbReference>